<keyword evidence="1" id="KW-0175">Coiled coil</keyword>
<dbReference type="AlphaFoldDB" id="A0A4R0REA7"/>
<feature type="region of interest" description="Disordered" evidence="2">
    <location>
        <begin position="333"/>
        <end position="381"/>
    </location>
</feature>
<feature type="compositionally biased region" description="Low complexity" evidence="2">
    <location>
        <begin position="104"/>
        <end position="116"/>
    </location>
</feature>
<evidence type="ECO:0000256" key="1">
    <source>
        <dbReference type="SAM" id="Coils"/>
    </source>
</evidence>
<accession>A0A4R0REA7</accession>
<evidence type="ECO:0000313" key="3">
    <source>
        <dbReference type="EMBL" id="TCD65652.1"/>
    </source>
</evidence>
<feature type="compositionally biased region" description="Pro residues" evidence="2">
    <location>
        <begin position="94"/>
        <end position="103"/>
    </location>
</feature>
<feature type="compositionally biased region" description="Low complexity" evidence="2">
    <location>
        <begin position="405"/>
        <end position="422"/>
    </location>
</feature>
<dbReference type="OrthoDB" id="2804702at2759"/>
<protein>
    <submittedName>
        <fullName evidence="3">Uncharacterized protein</fullName>
    </submittedName>
</protein>
<gene>
    <name evidence="3" type="ORF">EIP91_002420</name>
</gene>
<feature type="region of interest" description="Disordered" evidence="2">
    <location>
        <begin position="403"/>
        <end position="428"/>
    </location>
</feature>
<feature type="region of interest" description="Disordered" evidence="2">
    <location>
        <begin position="224"/>
        <end position="299"/>
    </location>
</feature>
<feature type="compositionally biased region" description="Polar residues" evidence="2">
    <location>
        <begin position="282"/>
        <end position="291"/>
    </location>
</feature>
<feature type="non-terminal residue" evidence="3">
    <location>
        <position position="1"/>
    </location>
</feature>
<feature type="compositionally biased region" description="Polar residues" evidence="2">
    <location>
        <begin position="358"/>
        <end position="381"/>
    </location>
</feature>
<comment type="caution">
    <text evidence="3">The sequence shown here is derived from an EMBL/GenBank/DDBJ whole genome shotgun (WGS) entry which is preliminary data.</text>
</comment>
<feature type="compositionally biased region" description="Polar residues" evidence="2">
    <location>
        <begin position="229"/>
        <end position="243"/>
    </location>
</feature>
<evidence type="ECO:0000256" key="2">
    <source>
        <dbReference type="SAM" id="MobiDB-lite"/>
    </source>
</evidence>
<feature type="coiled-coil region" evidence="1">
    <location>
        <begin position="435"/>
        <end position="462"/>
    </location>
</feature>
<feature type="compositionally biased region" description="Basic and acidic residues" evidence="2">
    <location>
        <begin position="268"/>
        <end position="279"/>
    </location>
</feature>
<evidence type="ECO:0000313" key="4">
    <source>
        <dbReference type="Proteomes" id="UP000292702"/>
    </source>
</evidence>
<feature type="compositionally biased region" description="Basic and acidic residues" evidence="2">
    <location>
        <begin position="63"/>
        <end position="72"/>
    </location>
</feature>
<feature type="compositionally biased region" description="Acidic residues" evidence="2">
    <location>
        <begin position="168"/>
        <end position="178"/>
    </location>
</feature>
<reference evidence="3 4" key="1">
    <citation type="submission" date="2018-11" db="EMBL/GenBank/DDBJ databases">
        <title>Genome assembly of Steccherinum ochraceum LE-BIN_3174, the white-rot fungus of the Steccherinaceae family (The Residual Polyporoid clade, Polyporales, Basidiomycota).</title>
        <authorList>
            <person name="Fedorova T.V."/>
            <person name="Glazunova O.A."/>
            <person name="Landesman E.O."/>
            <person name="Moiseenko K.V."/>
            <person name="Psurtseva N.V."/>
            <person name="Savinova O.S."/>
            <person name="Shakhova N.V."/>
            <person name="Tyazhelova T.V."/>
            <person name="Vasina D.V."/>
        </authorList>
    </citation>
    <scope>NUCLEOTIDE SEQUENCE [LARGE SCALE GENOMIC DNA]</scope>
    <source>
        <strain evidence="3 4">LE-BIN_3174</strain>
    </source>
</reference>
<organism evidence="3 4">
    <name type="scientific">Steccherinum ochraceum</name>
    <dbReference type="NCBI Taxonomy" id="92696"/>
    <lineage>
        <taxon>Eukaryota</taxon>
        <taxon>Fungi</taxon>
        <taxon>Dikarya</taxon>
        <taxon>Basidiomycota</taxon>
        <taxon>Agaricomycotina</taxon>
        <taxon>Agaricomycetes</taxon>
        <taxon>Polyporales</taxon>
        <taxon>Steccherinaceae</taxon>
        <taxon>Steccherinum</taxon>
    </lineage>
</organism>
<dbReference type="EMBL" id="RWJN01000170">
    <property type="protein sequence ID" value="TCD65652.1"/>
    <property type="molecule type" value="Genomic_DNA"/>
</dbReference>
<feature type="region of interest" description="Disordered" evidence="2">
    <location>
        <begin position="62"/>
        <end position="181"/>
    </location>
</feature>
<sequence>NLELDNRIGKALVVFEDPKMAREAWSSPRYPSGDGKEHIRVYWYRSPGAEFEEGEIEEWELENIEKLKEKTAQARPPPGPPGGASSTKQKAPPSIQPFPPPVSVPAAVFPPASSMPQSPSKIHPSRMPFFSSNSRDPPPIPVQPPPPLPTPVSATLPPLFAAGPSIDDAMDTTSDDETNPQPIRMTEAAVPIFSASTSTTSAGESLSSPQAAPVIASSLSSTSYSSFSATPAVSQISTPQEQRSAAAKADDLETKAASLRRSLLARQKGYEEKRARTRLEAATQNQTTPLTSSSSNIPAPAAIEVSVVTTTSATVAGTPDIAALRHLVQLSKRSKLAASVPPSAKAQQAENNRPLAVTPSNSESVSLIHSTPSDSASPVTPISLSPNFDDLAASFITETIQAVNPSSAHPPSSLPARPAPTSNKSSEKVTLATKQAILERQIAESKELMAKLNSAKTKAERDIIMAELRASSQRADAAIEAASKPVPTIDVRRPLFQSRKSVWPQPKETFILDLSDDEDEE</sequence>
<name>A0A4R0REA7_9APHY</name>
<dbReference type="Proteomes" id="UP000292702">
    <property type="component" value="Unassembled WGS sequence"/>
</dbReference>
<keyword evidence="4" id="KW-1185">Reference proteome</keyword>
<feature type="compositionally biased region" description="Pro residues" evidence="2">
    <location>
        <begin position="136"/>
        <end position="150"/>
    </location>
</feature>
<proteinExistence type="predicted"/>